<dbReference type="GO" id="GO:0004371">
    <property type="term" value="F:glycerone kinase activity"/>
    <property type="evidence" value="ECO:0007669"/>
    <property type="project" value="InterPro"/>
</dbReference>
<feature type="non-terminal residue" evidence="2">
    <location>
        <position position="100"/>
    </location>
</feature>
<accession>X1QDC1</accession>
<dbReference type="Gene3D" id="3.30.1180.20">
    <property type="entry name" value="Dihydroxyacetone kinase, domain 2"/>
    <property type="match status" value="1"/>
</dbReference>
<gene>
    <name evidence="2" type="ORF">S06H3_65212</name>
</gene>
<feature type="non-terminal residue" evidence="2">
    <location>
        <position position="1"/>
    </location>
</feature>
<dbReference type="GO" id="GO:0019563">
    <property type="term" value="P:glycerol catabolic process"/>
    <property type="evidence" value="ECO:0007669"/>
    <property type="project" value="TreeGrafter"/>
</dbReference>
<dbReference type="GO" id="GO:0005829">
    <property type="term" value="C:cytosol"/>
    <property type="evidence" value="ECO:0007669"/>
    <property type="project" value="TreeGrafter"/>
</dbReference>
<organism evidence="2">
    <name type="scientific">marine sediment metagenome</name>
    <dbReference type="NCBI Taxonomy" id="412755"/>
    <lineage>
        <taxon>unclassified sequences</taxon>
        <taxon>metagenomes</taxon>
        <taxon>ecological metagenomes</taxon>
    </lineage>
</organism>
<dbReference type="SUPFAM" id="SSF82549">
    <property type="entry name" value="DAK1/DegV-like"/>
    <property type="match status" value="1"/>
</dbReference>
<dbReference type="InterPro" id="IPR004006">
    <property type="entry name" value="DhaK_dom"/>
</dbReference>
<proteinExistence type="predicted"/>
<reference evidence="2" key="1">
    <citation type="journal article" date="2014" name="Front. Microbiol.">
        <title>High frequency of phylogenetically diverse reductive dehalogenase-homologous genes in deep subseafloor sedimentary metagenomes.</title>
        <authorList>
            <person name="Kawai M."/>
            <person name="Futagami T."/>
            <person name="Toyoda A."/>
            <person name="Takaki Y."/>
            <person name="Nishi S."/>
            <person name="Hori S."/>
            <person name="Arai W."/>
            <person name="Tsubouchi T."/>
            <person name="Morono Y."/>
            <person name="Uchiyama I."/>
            <person name="Ito T."/>
            <person name="Fujiyama A."/>
            <person name="Inagaki F."/>
            <person name="Takami H."/>
        </authorList>
    </citation>
    <scope>NUCLEOTIDE SEQUENCE</scope>
    <source>
        <strain evidence="2">Expedition CK06-06</strain>
    </source>
</reference>
<protein>
    <recommendedName>
        <fullName evidence="1">DhaK domain-containing protein</fullName>
    </recommendedName>
</protein>
<dbReference type="Pfam" id="PF02733">
    <property type="entry name" value="Dak1"/>
    <property type="match status" value="1"/>
</dbReference>
<dbReference type="AlphaFoldDB" id="X1QDC1"/>
<dbReference type="EMBL" id="BARV01043819">
    <property type="protein sequence ID" value="GAI66467.1"/>
    <property type="molecule type" value="Genomic_DNA"/>
</dbReference>
<evidence type="ECO:0000313" key="2">
    <source>
        <dbReference type="EMBL" id="GAI66467.1"/>
    </source>
</evidence>
<feature type="domain" description="DhaK" evidence="1">
    <location>
        <begin position="1"/>
        <end position="100"/>
    </location>
</feature>
<name>X1QDC1_9ZZZZ</name>
<dbReference type="InterPro" id="IPR050861">
    <property type="entry name" value="Dihydroxyacetone_Kinase"/>
</dbReference>
<evidence type="ECO:0000259" key="1">
    <source>
        <dbReference type="PROSITE" id="PS51481"/>
    </source>
</evidence>
<sequence length="100" mass="11097">RTGYRRANIIIKTLTDAVISDLPFQKNDEVAIIVNGLGGTPISELYIAAGIVHDICKNSGIYIYKTYVNNYCTSLDMEGCSVSLLRLNEEFKRLLIAPVD</sequence>
<comment type="caution">
    <text evidence="2">The sequence shown here is derived from an EMBL/GenBank/DDBJ whole genome shotgun (WGS) entry which is preliminary data.</text>
</comment>
<dbReference type="PROSITE" id="PS51481">
    <property type="entry name" value="DHAK"/>
    <property type="match status" value="1"/>
</dbReference>
<dbReference type="PANTHER" id="PTHR28629:SF4">
    <property type="entry name" value="TRIOKINASE_FMN CYCLASE"/>
    <property type="match status" value="1"/>
</dbReference>
<dbReference type="PANTHER" id="PTHR28629">
    <property type="entry name" value="TRIOKINASE/FMN CYCLASE"/>
    <property type="match status" value="1"/>
</dbReference>